<dbReference type="Proteomes" id="UP000265882">
    <property type="component" value="Unassembled WGS sequence"/>
</dbReference>
<evidence type="ECO:0000313" key="2">
    <source>
        <dbReference type="EMBL" id="RJP15299.1"/>
    </source>
</evidence>
<dbReference type="SUPFAM" id="SSF117856">
    <property type="entry name" value="AF0104/ALDC/Ptd012-like"/>
    <property type="match status" value="1"/>
</dbReference>
<dbReference type="PROSITE" id="PS51742">
    <property type="entry name" value="PPC"/>
    <property type="match status" value="1"/>
</dbReference>
<name>A0A3A4N6E6_ABYX5</name>
<dbReference type="InterPro" id="IPR005175">
    <property type="entry name" value="PPC_dom"/>
</dbReference>
<dbReference type="EMBL" id="QZKU01000136">
    <property type="protein sequence ID" value="RJP15299.1"/>
    <property type="molecule type" value="Genomic_DNA"/>
</dbReference>
<dbReference type="AlphaFoldDB" id="A0A3A4N6E6"/>
<gene>
    <name evidence="2" type="ORF">C4520_20325</name>
</gene>
<dbReference type="CDD" id="cd11378">
    <property type="entry name" value="DUF296"/>
    <property type="match status" value="1"/>
</dbReference>
<dbReference type="PANTHER" id="PTHR34988">
    <property type="entry name" value="PROTEIN, PUTATIVE-RELATED"/>
    <property type="match status" value="1"/>
</dbReference>
<feature type="domain" description="PPC" evidence="1">
    <location>
        <begin position="8"/>
        <end position="144"/>
    </location>
</feature>
<dbReference type="PANTHER" id="PTHR34988:SF1">
    <property type="entry name" value="DNA-BINDING PROTEIN"/>
    <property type="match status" value="1"/>
</dbReference>
<reference evidence="2 3" key="1">
    <citation type="journal article" date="2017" name="ISME J.">
        <title>Energy and carbon metabolisms in a deep terrestrial subsurface fluid microbial community.</title>
        <authorList>
            <person name="Momper L."/>
            <person name="Jungbluth S.P."/>
            <person name="Lee M.D."/>
            <person name="Amend J.P."/>
        </authorList>
    </citation>
    <scope>NUCLEOTIDE SEQUENCE [LARGE SCALE GENOMIC DNA]</scope>
    <source>
        <strain evidence="2">SURF_5</strain>
    </source>
</reference>
<sequence length="146" mass="15920">MRSKCINATNPSTYAVIFDKGDELITGLTRFAIEKVLSGSQINAVGGFSHATIGFFDRDRKDYKKIELDEQVEVLCLFGDITIEGGTPKVHAHAIIGRADGTTRGGHLIKALVWPTLEVIVTESPGYLVRRHDPDTGLALIDPEAE</sequence>
<protein>
    <submittedName>
        <fullName evidence="2">DUF296 domain-containing protein</fullName>
    </submittedName>
</protein>
<comment type="caution">
    <text evidence="2">The sequence shown here is derived from an EMBL/GenBank/DDBJ whole genome shotgun (WGS) entry which is preliminary data.</text>
</comment>
<proteinExistence type="predicted"/>
<accession>A0A3A4N6E6</accession>
<dbReference type="InterPro" id="IPR025707">
    <property type="entry name" value="DNA_bp_PD1"/>
</dbReference>
<evidence type="ECO:0000259" key="1">
    <source>
        <dbReference type="PROSITE" id="PS51742"/>
    </source>
</evidence>
<dbReference type="Gene3D" id="3.30.1330.80">
    <property type="entry name" value="Hypothetical protein, similar to alpha- acetolactate decarboxylase, domain 2"/>
    <property type="match status" value="1"/>
</dbReference>
<dbReference type="Pfam" id="PF03479">
    <property type="entry name" value="PCC"/>
    <property type="match status" value="1"/>
</dbReference>
<evidence type="ECO:0000313" key="3">
    <source>
        <dbReference type="Proteomes" id="UP000265882"/>
    </source>
</evidence>
<dbReference type="PIRSF" id="PIRSF016702">
    <property type="entry name" value="DNA_bp_PD1"/>
    <property type="match status" value="1"/>
</dbReference>
<organism evidence="2 3">
    <name type="scientific">Abyssobacteria bacterium (strain SURF_5)</name>
    <dbReference type="NCBI Taxonomy" id="2093360"/>
    <lineage>
        <taxon>Bacteria</taxon>
        <taxon>Pseudomonadati</taxon>
        <taxon>Candidatus Hydrogenedentota</taxon>
        <taxon>Candidatus Abyssobacteria</taxon>
    </lineage>
</organism>